<accession>A0A0F9GE22</accession>
<sequence length="29" mass="3281">EGIVYVMGDADEEVGVFTREYQVVEEDTT</sequence>
<proteinExistence type="predicted"/>
<reference evidence="1" key="1">
    <citation type="journal article" date="2015" name="Nature">
        <title>Complex archaea that bridge the gap between prokaryotes and eukaryotes.</title>
        <authorList>
            <person name="Spang A."/>
            <person name="Saw J.H."/>
            <person name="Jorgensen S.L."/>
            <person name="Zaremba-Niedzwiedzka K."/>
            <person name="Martijn J."/>
            <person name="Lind A.E."/>
            <person name="van Eijk R."/>
            <person name="Schleper C."/>
            <person name="Guy L."/>
            <person name="Ettema T.J."/>
        </authorList>
    </citation>
    <scope>NUCLEOTIDE SEQUENCE</scope>
</reference>
<name>A0A0F9GE22_9ZZZZ</name>
<dbReference type="AlphaFoldDB" id="A0A0F9GE22"/>
<dbReference type="EMBL" id="LAZR01028829">
    <property type="protein sequence ID" value="KKL61407.1"/>
    <property type="molecule type" value="Genomic_DNA"/>
</dbReference>
<gene>
    <name evidence="1" type="ORF">LCGC14_2195590</name>
</gene>
<feature type="non-terminal residue" evidence="1">
    <location>
        <position position="1"/>
    </location>
</feature>
<evidence type="ECO:0000313" key="1">
    <source>
        <dbReference type="EMBL" id="KKL61407.1"/>
    </source>
</evidence>
<comment type="caution">
    <text evidence="1">The sequence shown here is derived from an EMBL/GenBank/DDBJ whole genome shotgun (WGS) entry which is preliminary data.</text>
</comment>
<protein>
    <submittedName>
        <fullName evidence="1">Uncharacterized protein</fullName>
    </submittedName>
</protein>
<organism evidence="1">
    <name type="scientific">marine sediment metagenome</name>
    <dbReference type="NCBI Taxonomy" id="412755"/>
    <lineage>
        <taxon>unclassified sequences</taxon>
        <taxon>metagenomes</taxon>
        <taxon>ecological metagenomes</taxon>
    </lineage>
</organism>